<feature type="region of interest" description="Disordered" evidence="10">
    <location>
        <begin position="425"/>
        <end position="460"/>
    </location>
</feature>
<organism evidence="13 14">
    <name type="scientific">Tremella mesenterica</name>
    <name type="common">Jelly fungus</name>
    <dbReference type="NCBI Taxonomy" id="5217"/>
    <lineage>
        <taxon>Eukaryota</taxon>
        <taxon>Fungi</taxon>
        <taxon>Dikarya</taxon>
        <taxon>Basidiomycota</taxon>
        <taxon>Agaricomycotina</taxon>
        <taxon>Tremellomycetes</taxon>
        <taxon>Tremellales</taxon>
        <taxon>Tremellaceae</taxon>
        <taxon>Tremella</taxon>
    </lineage>
</organism>
<evidence type="ECO:0000256" key="3">
    <source>
        <dbReference type="ARBA" id="ARBA00008640"/>
    </source>
</evidence>
<keyword evidence="7 11" id="KW-1133">Transmembrane helix</keyword>
<comment type="caution">
    <text evidence="13">The sequence shown here is derived from an EMBL/GenBank/DDBJ whole genome shotgun (WGS) entry which is preliminary data.</text>
</comment>
<accession>A0A4V1M4B4</accession>
<feature type="compositionally biased region" description="Gly residues" evidence="10">
    <location>
        <begin position="636"/>
        <end position="652"/>
    </location>
</feature>
<feature type="region of interest" description="Disordered" evidence="10">
    <location>
        <begin position="623"/>
        <end position="664"/>
    </location>
</feature>
<feature type="transmembrane region" description="Helical" evidence="11">
    <location>
        <begin position="171"/>
        <end position="196"/>
    </location>
</feature>
<evidence type="ECO:0000256" key="1">
    <source>
        <dbReference type="ARBA" id="ARBA00002978"/>
    </source>
</evidence>
<feature type="region of interest" description="Disordered" evidence="10">
    <location>
        <begin position="734"/>
        <end position="772"/>
    </location>
</feature>
<feature type="compositionally biased region" description="Low complexity" evidence="10">
    <location>
        <begin position="624"/>
        <end position="635"/>
    </location>
</feature>
<feature type="transmembrane region" description="Helical" evidence="11">
    <location>
        <begin position="101"/>
        <end position="120"/>
    </location>
</feature>
<evidence type="ECO:0000256" key="6">
    <source>
        <dbReference type="ARBA" id="ARBA00022692"/>
    </source>
</evidence>
<sequence>MFSLNSFSRERHRSPAPPPIDLSVDSGREADGQSRFSSPSRIPTVPPPPYEPNTTDATTSMVDDKDLSLIVMFRQDYAQARLYVREMDFRMAMRNALRRHLYKWYALAVIIISLTVLLSAKHESIVDFLKPVTQKIRSWPMGWLVPLALLVVVSFPPLLGHELIGVLCGLVWGLGIGFGILAAGTFLGEIAVWVAFKWFCTARANKFERKNKLYASLTQLIREKSFMFVLVLRFSAVPGHITTAVSASAGASFVAYLAAAFLTLPKQLTIVYLGTAFGQKSTRNTIISVMTTGFTLVATVVAAVYIYYQMRLVMRRQALTLPTTAPCQEVAVEIAQMRLMSEDVDRRLNAALHARKPWLFSVDSYADSSSINYGQRTPQRAWSMPHHMSEDELREWHDELRSSLGSTQEASQVAGGTSVFLDEDVPQLEYVTRPNKSNRSIDRNDSHQQRHSNGSDDIFDLDEMDKKSSVLFTVKDVDASSTPSISPSISFKPLLTQSLLPHSNVGLYPPSPSLGATPLLGPIRPGFSRPGSSIGKSSKEDIYPSRAASLDGQRPSRNVMGGRDIADEADLYAMRHGARRPEYGRSRGDSRAALLGRPRAGSDISSIGDENLLSVSLSSTAGPSGLAVGGRSRSGSGVGVGGRSRSGSGVGLIGRSRSGSNTSIMELPHPVLIPIPLKGKGKERETTTELLLPESRPNVFSDLSKREENEISVVNHHIRQSIFDISVDHESLEMESGLRKGDQDGKEEFGQNGHLVDRIENDQSNERSTSVP</sequence>
<dbReference type="Pfam" id="PF09335">
    <property type="entry name" value="VTT_dom"/>
    <property type="match status" value="1"/>
</dbReference>
<dbReference type="GO" id="GO:0000139">
    <property type="term" value="C:Golgi membrane"/>
    <property type="evidence" value="ECO:0007669"/>
    <property type="project" value="UniProtKB-SubCell"/>
</dbReference>
<reference evidence="13 14" key="1">
    <citation type="submission" date="2016-06" db="EMBL/GenBank/DDBJ databases">
        <title>Evolution of pathogenesis and genome organization in the Tremellales.</title>
        <authorList>
            <person name="Cuomo C."/>
            <person name="Litvintseva A."/>
            <person name="Heitman J."/>
            <person name="Chen Y."/>
            <person name="Sun S."/>
            <person name="Springer D."/>
            <person name="Dromer F."/>
            <person name="Young S."/>
            <person name="Zeng Q."/>
            <person name="Chapman S."/>
            <person name="Gujja S."/>
            <person name="Saif S."/>
            <person name="Birren B."/>
        </authorList>
    </citation>
    <scope>NUCLEOTIDE SEQUENCE [LARGE SCALE GENOMIC DNA]</scope>
    <source>
        <strain evidence="13 14">ATCC 28783</strain>
    </source>
</reference>
<feature type="domain" description="VTT" evidence="12">
    <location>
        <begin position="161"/>
        <end position="275"/>
    </location>
</feature>
<comment type="similarity">
    <text evidence="3">Belongs to the TVP38/TMEM64 family.</text>
</comment>
<dbReference type="OrthoDB" id="166803at2759"/>
<dbReference type="InterPro" id="IPR032816">
    <property type="entry name" value="VTT_dom"/>
</dbReference>
<dbReference type="Proteomes" id="UP000289152">
    <property type="component" value="Unassembled WGS sequence"/>
</dbReference>
<evidence type="ECO:0000256" key="9">
    <source>
        <dbReference type="ARBA" id="ARBA00023136"/>
    </source>
</evidence>
<evidence type="ECO:0000256" key="2">
    <source>
        <dbReference type="ARBA" id="ARBA00004653"/>
    </source>
</evidence>
<comment type="function">
    <text evidence="1">Golgi membrane protein involved in vesicular trafficking and spindle migration.</text>
</comment>
<dbReference type="VEuPathDB" id="FungiDB:TREMEDRAFT_58571"/>
<feature type="transmembrane region" description="Helical" evidence="11">
    <location>
        <begin position="253"/>
        <end position="274"/>
    </location>
</feature>
<evidence type="ECO:0000256" key="10">
    <source>
        <dbReference type="SAM" id="MobiDB-lite"/>
    </source>
</evidence>
<evidence type="ECO:0000256" key="11">
    <source>
        <dbReference type="SAM" id="Phobius"/>
    </source>
</evidence>
<dbReference type="InParanoid" id="A0A4V1M4B4"/>
<evidence type="ECO:0000256" key="4">
    <source>
        <dbReference type="ARBA" id="ARBA00013533"/>
    </source>
</evidence>
<comment type="subcellular location">
    <subcellularLocation>
        <location evidence="2">Golgi apparatus membrane</location>
        <topology evidence="2">Multi-pass membrane protein</topology>
    </subcellularLocation>
</comment>
<feature type="region of interest" description="Disordered" evidence="10">
    <location>
        <begin position="1"/>
        <end position="59"/>
    </location>
</feature>
<protein>
    <recommendedName>
        <fullName evidence="4">Golgi apparatus membrane protein TVP38</fullName>
    </recommendedName>
    <alternativeName>
        <fullName evidence="5">Golgi apparatus membrane protein tvp38</fullName>
    </alternativeName>
</protein>
<gene>
    <name evidence="13" type="ORF">M231_02970</name>
</gene>
<feature type="compositionally biased region" description="Basic and acidic residues" evidence="10">
    <location>
        <begin position="734"/>
        <end position="765"/>
    </location>
</feature>
<evidence type="ECO:0000256" key="5">
    <source>
        <dbReference type="ARBA" id="ARBA00020673"/>
    </source>
</evidence>
<evidence type="ECO:0000313" key="14">
    <source>
        <dbReference type="Proteomes" id="UP000289152"/>
    </source>
</evidence>
<proteinExistence type="inferred from homology"/>
<dbReference type="AlphaFoldDB" id="A0A4V1M4B4"/>
<dbReference type="PANTHER" id="PTHR47549:SF2">
    <property type="entry name" value="GOLGI APPARATUS MEMBRANE PROTEIN TVP38"/>
    <property type="match status" value="1"/>
</dbReference>
<evidence type="ECO:0000313" key="13">
    <source>
        <dbReference type="EMBL" id="RXK39777.1"/>
    </source>
</evidence>
<dbReference type="EMBL" id="SDIL01000027">
    <property type="protein sequence ID" value="RXK39777.1"/>
    <property type="molecule type" value="Genomic_DNA"/>
</dbReference>
<feature type="transmembrane region" description="Helical" evidence="11">
    <location>
        <begin position="286"/>
        <end position="308"/>
    </location>
</feature>
<feature type="compositionally biased region" description="Basic and acidic residues" evidence="10">
    <location>
        <begin position="439"/>
        <end position="448"/>
    </location>
</feature>
<name>A0A4V1M4B4_TREME</name>
<keyword evidence="14" id="KW-1185">Reference proteome</keyword>
<keyword evidence="6 11" id="KW-0812">Transmembrane</keyword>
<feature type="transmembrane region" description="Helical" evidence="11">
    <location>
        <begin position="141"/>
        <end position="159"/>
    </location>
</feature>
<keyword evidence="9 11" id="KW-0472">Membrane</keyword>
<feature type="region of interest" description="Disordered" evidence="10">
    <location>
        <begin position="519"/>
        <end position="542"/>
    </location>
</feature>
<dbReference type="PANTHER" id="PTHR47549">
    <property type="entry name" value="GOLGI APPARATUS MEMBRANE PROTEIN TVP38-RELATED"/>
    <property type="match status" value="1"/>
</dbReference>
<evidence type="ECO:0000259" key="12">
    <source>
        <dbReference type="Pfam" id="PF09335"/>
    </source>
</evidence>
<evidence type="ECO:0000256" key="7">
    <source>
        <dbReference type="ARBA" id="ARBA00022989"/>
    </source>
</evidence>
<keyword evidence="8" id="KW-0333">Golgi apparatus</keyword>
<dbReference type="InterPro" id="IPR051076">
    <property type="entry name" value="Golgi_membrane_TVP38/TMEM64"/>
</dbReference>
<evidence type="ECO:0000256" key="8">
    <source>
        <dbReference type="ARBA" id="ARBA00023034"/>
    </source>
</evidence>